<sequence length="515" mass="60857">MNHTLRNDIVNNHSTRMQYLKKYIPFFLLQQVSMTQFKDGKYAIVDMGYVTMALLRYFIEENHFNERSVTYQEVAEFLSELLRNDFSLSLYGEEEKELIDYLFDKIKNDGKPFVMDYFDPVEKKQKTTRVKLLESRLLAGSVVYSVTADAIEFYLETKEVKEESKINIQQLLLEKMIETKNFTGGTEVVRRINSEVNRLRLRKQEVLSLLGVNVFEGAKALEDFQRTGMQWFDREQKAFLRNKELTDQALKKASVAGVSYQASLKEIYELETELKKAMTNHSRLLSDCTELQMRSDEMIRKHKYSRFRNAFDFTDYVEKAKNKNDVSLLKSIVSPLFSPKITKTFYLGNIDELLSYTSQKEEVGEVVLEVDEVSYTFDDEVEEERISQNYEAMIKTLLDMLLVRENFSLAQFNHELELKFFDDIFKNSDYYSFLVHLSQKKEYDLSEIRKHQDTFFDGFLARFLEEARHERYRKLRFSLKLLSDQEGEEEKVTHLITDISGNREFVTTNILFVRV</sequence>
<dbReference type="EMBL" id="DPVV01000149">
    <property type="protein sequence ID" value="HCL01616.1"/>
    <property type="molecule type" value="Genomic_DNA"/>
</dbReference>
<organism evidence="1 2">
    <name type="scientific">Lachnoclostridium phytofermentans</name>
    <dbReference type="NCBI Taxonomy" id="66219"/>
    <lineage>
        <taxon>Bacteria</taxon>
        <taxon>Bacillati</taxon>
        <taxon>Bacillota</taxon>
        <taxon>Clostridia</taxon>
        <taxon>Lachnospirales</taxon>
        <taxon>Lachnospiraceae</taxon>
    </lineage>
</organism>
<comment type="caution">
    <text evidence="1">The sequence shown here is derived from an EMBL/GenBank/DDBJ whole genome shotgun (WGS) entry which is preliminary data.</text>
</comment>
<evidence type="ECO:0000313" key="2">
    <source>
        <dbReference type="Proteomes" id="UP000262969"/>
    </source>
</evidence>
<protein>
    <submittedName>
        <fullName evidence="1">Uncharacterized protein</fullName>
    </submittedName>
</protein>
<accession>A0A3D2X3Q2</accession>
<dbReference type="AlphaFoldDB" id="A0A3D2X3Q2"/>
<name>A0A3D2X3Q2_9FIRM</name>
<reference evidence="1 2" key="1">
    <citation type="journal article" date="2018" name="Nat. Biotechnol.">
        <title>A standardized bacterial taxonomy based on genome phylogeny substantially revises the tree of life.</title>
        <authorList>
            <person name="Parks D.H."/>
            <person name="Chuvochina M."/>
            <person name="Waite D.W."/>
            <person name="Rinke C."/>
            <person name="Skarshewski A."/>
            <person name="Chaumeil P.A."/>
            <person name="Hugenholtz P."/>
        </authorList>
    </citation>
    <scope>NUCLEOTIDE SEQUENCE [LARGE SCALE GENOMIC DNA]</scope>
    <source>
        <strain evidence="1">UBA11728</strain>
    </source>
</reference>
<gene>
    <name evidence="1" type="ORF">DHW61_04245</name>
</gene>
<proteinExistence type="predicted"/>
<dbReference type="Proteomes" id="UP000262969">
    <property type="component" value="Unassembled WGS sequence"/>
</dbReference>
<evidence type="ECO:0000313" key="1">
    <source>
        <dbReference type="EMBL" id="HCL01616.1"/>
    </source>
</evidence>